<comment type="caution">
    <text evidence="1">The sequence shown here is derived from an EMBL/GenBank/DDBJ whole genome shotgun (WGS) entry which is preliminary data.</text>
</comment>
<dbReference type="Gene3D" id="2.80.10.50">
    <property type="match status" value="1"/>
</dbReference>
<evidence type="ECO:0000313" key="2">
    <source>
        <dbReference type="Proteomes" id="UP000287166"/>
    </source>
</evidence>
<accession>A0A401G665</accession>
<keyword evidence="2" id="KW-1185">Reference proteome</keyword>
<name>A0A401G665_9APHY</name>
<dbReference type="RefSeq" id="XP_027608569.1">
    <property type="nucleotide sequence ID" value="XM_027752768.1"/>
</dbReference>
<dbReference type="CDD" id="cd00161">
    <property type="entry name" value="beta-trefoil_Ricin-like"/>
    <property type="match status" value="1"/>
</dbReference>
<protein>
    <submittedName>
        <fullName evidence="1">Uncharacterized protein</fullName>
    </submittedName>
</protein>
<dbReference type="SUPFAM" id="SSF50370">
    <property type="entry name" value="Ricin B-like lectins"/>
    <property type="match status" value="1"/>
</dbReference>
<dbReference type="AlphaFoldDB" id="A0A401G665"/>
<dbReference type="OrthoDB" id="9895617at2759"/>
<sequence length="269" mass="30110">MQITYMDADLNTYGFPSGYFLIRSVPTNRVFDVTEGFVADSTEVILWPETETSMVEGIRDPGSNNQVFFVDGTGHLCSRSSGHALDIQHDRVVIRHRRPIVHPYPNAFSHPLPRFSYDSETKHISVQFAVDPSYHASPDEAATASAWKDRTFLLTSIPLRQPHSLIDDASAFFSSALASPLSFFGALQTGPSAKAEEIFSSGDIDLREDEILEQDRTEEGEVDDSLDKYRKVRVVAVSKEDVKAVGQQARSRMQWEVIPLRTGRNRTTS</sequence>
<dbReference type="GeneID" id="38774573"/>
<evidence type="ECO:0000313" key="1">
    <source>
        <dbReference type="EMBL" id="GBE77656.1"/>
    </source>
</evidence>
<proteinExistence type="predicted"/>
<dbReference type="InParanoid" id="A0A401G665"/>
<dbReference type="Proteomes" id="UP000287166">
    <property type="component" value="Unassembled WGS sequence"/>
</dbReference>
<reference evidence="1 2" key="1">
    <citation type="journal article" date="2018" name="Sci. Rep.">
        <title>Genome sequence of the cauliflower mushroom Sparassis crispa (Hanabiratake) and its association with beneficial usage.</title>
        <authorList>
            <person name="Kiyama R."/>
            <person name="Furutani Y."/>
            <person name="Kawaguchi K."/>
            <person name="Nakanishi T."/>
        </authorList>
    </citation>
    <scope>NUCLEOTIDE SEQUENCE [LARGE SCALE GENOMIC DNA]</scope>
</reference>
<gene>
    <name evidence="1" type="ORF">SCP_0105370</name>
</gene>
<dbReference type="STRING" id="139825.A0A401G665"/>
<organism evidence="1 2">
    <name type="scientific">Sparassis crispa</name>
    <dbReference type="NCBI Taxonomy" id="139825"/>
    <lineage>
        <taxon>Eukaryota</taxon>
        <taxon>Fungi</taxon>
        <taxon>Dikarya</taxon>
        <taxon>Basidiomycota</taxon>
        <taxon>Agaricomycotina</taxon>
        <taxon>Agaricomycetes</taxon>
        <taxon>Polyporales</taxon>
        <taxon>Sparassidaceae</taxon>
        <taxon>Sparassis</taxon>
    </lineage>
</organism>
<dbReference type="EMBL" id="BFAD01000001">
    <property type="protein sequence ID" value="GBE77656.1"/>
    <property type="molecule type" value="Genomic_DNA"/>
</dbReference>
<dbReference type="InterPro" id="IPR035992">
    <property type="entry name" value="Ricin_B-like_lectins"/>
</dbReference>